<name>A0A182XHM3_ANOQN</name>
<evidence type="ECO:0000256" key="2">
    <source>
        <dbReference type="ARBA" id="ARBA00006370"/>
    </source>
</evidence>
<evidence type="ECO:0000256" key="4">
    <source>
        <dbReference type="ARBA" id="ARBA00022729"/>
    </source>
</evidence>
<dbReference type="STRING" id="34691.A0A182XHM3"/>
<dbReference type="VEuPathDB" id="VectorBase:AQUA009350"/>
<dbReference type="InterPro" id="IPR014756">
    <property type="entry name" value="Ig_E-set"/>
</dbReference>
<keyword evidence="5" id="KW-1015">Disulfide bond</keyword>
<dbReference type="GO" id="GO:0032934">
    <property type="term" value="F:sterol binding"/>
    <property type="evidence" value="ECO:0007669"/>
    <property type="project" value="InterPro"/>
</dbReference>
<comment type="similarity">
    <text evidence="2">Belongs to the NPC2 family.</text>
</comment>
<evidence type="ECO:0000256" key="3">
    <source>
        <dbReference type="ARBA" id="ARBA00022525"/>
    </source>
</evidence>
<dbReference type="SMART" id="SM00737">
    <property type="entry name" value="ML"/>
    <property type="match status" value="2"/>
</dbReference>
<dbReference type="PANTHER" id="PTHR11306">
    <property type="entry name" value="NIEMANN PICK TYPE C2 PROTEIN NPC2-RELATED"/>
    <property type="match status" value="1"/>
</dbReference>
<dbReference type="AlphaFoldDB" id="A0A182XHM3"/>
<dbReference type="GO" id="GO:0005576">
    <property type="term" value="C:extracellular region"/>
    <property type="evidence" value="ECO:0007669"/>
    <property type="project" value="UniProtKB-SubCell"/>
</dbReference>
<feature type="domain" description="MD-2-related lipid-recognition" evidence="7">
    <location>
        <begin position="167"/>
        <end position="291"/>
    </location>
</feature>
<dbReference type="Pfam" id="PF02221">
    <property type="entry name" value="E1_DerP2_DerF2"/>
    <property type="match status" value="2"/>
</dbReference>
<evidence type="ECO:0000256" key="1">
    <source>
        <dbReference type="ARBA" id="ARBA00004613"/>
    </source>
</evidence>
<dbReference type="EnsemblMetazoa" id="AQUA009350-RA">
    <property type="protein sequence ID" value="AQUA009350-PA"/>
    <property type="gene ID" value="AQUA009350"/>
</dbReference>
<dbReference type="InterPro" id="IPR039670">
    <property type="entry name" value="NPC2-like"/>
</dbReference>
<dbReference type="PANTHER" id="PTHR11306:SF36">
    <property type="entry name" value="NIEMANN-PICK TYPE C-2C-RELATED"/>
    <property type="match status" value="1"/>
</dbReference>
<protein>
    <recommendedName>
        <fullName evidence="7">MD-2-related lipid-recognition domain-containing protein</fullName>
    </recommendedName>
</protein>
<feature type="domain" description="MD-2-related lipid-recognition" evidence="7">
    <location>
        <begin position="47"/>
        <end position="166"/>
    </location>
</feature>
<feature type="chain" id="PRO_5008142945" description="MD-2-related lipid-recognition domain-containing protein" evidence="6">
    <location>
        <begin position="24"/>
        <end position="294"/>
    </location>
</feature>
<keyword evidence="9" id="KW-1185">Reference proteome</keyword>
<dbReference type="Proteomes" id="UP000076407">
    <property type="component" value="Unassembled WGS sequence"/>
</dbReference>
<dbReference type="Gene3D" id="2.60.40.770">
    <property type="match status" value="2"/>
</dbReference>
<accession>A0A182XHM3</accession>
<evidence type="ECO:0000259" key="7">
    <source>
        <dbReference type="SMART" id="SM00737"/>
    </source>
</evidence>
<evidence type="ECO:0000313" key="9">
    <source>
        <dbReference type="Proteomes" id="UP000076407"/>
    </source>
</evidence>
<evidence type="ECO:0000313" key="8">
    <source>
        <dbReference type="EnsemblMetazoa" id="AQUA009350-PA"/>
    </source>
</evidence>
<reference evidence="8" key="1">
    <citation type="submission" date="2020-05" db="UniProtKB">
        <authorList>
            <consortium name="EnsemblMetazoa"/>
        </authorList>
    </citation>
    <scope>IDENTIFICATION</scope>
    <source>
        <strain evidence="8">SANGQUA</strain>
    </source>
</reference>
<proteinExistence type="inferred from homology"/>
<keyword evidence="4 6" id="KW-0732">Signal</keyword>
<comment type="subcellular location">
    <subcellularLocation>
        <location evidence="1">Secreted</location>
    </subcellularLocation>
</comment>
<dbReference type="FunFam" id="2.60.40.770:FF:000001">
    <property type="entry name" value="NPC intracellular cholesterol transporter 2"/>
    <property type="match status" value="1"/>
</dbReference>
<dbReference type="InterPro" id="IPR003172">
    <property type="entry name" value="ML_dom"/>
</dbReference>
<organism evidence="8 9">
    <name type="scientific">Anopheles quadriannulatus</name>
    <name type="common">Mosquito</name>
    <dbReference type="NCBI Taxonomy" id="34691"/>
    <lineage>
        <taxon>Eukaryota</taxon>
        <taxon>Metazoa</taxon>
        <taxon>Ecdysozoa</taxon>
        <taxon>Arthropoda</taxon>
        <taxon>Hexapoda</taxon>
        <taxon>Insecta</taxon>
        <taxon>Pterygota</taxon>
        <taxon>Neoptera</taxon>
        <taxon>Endopterygota</taxon>
        <taxon>Diptera</taxon>
        <taxon>Nematocera</taxon>
        <taxon>Culicoidea</taxon>
        <taxon>Culicidae</taxon>
        <taxon>Anophelinae</taxon>
        <taxon>Anopheles</taxon>
    </lineage>
</organism>
<sequence>MKWTGCSFAVLCLMFLSSTLVDGGILRWWDRWWKFHRNPFVSSSLIFEDCGTKYDVISINLSSCATAPCTMHRGTNVEVKAEFSANGASTDSVLKHEAYFILNSVKTKAVITPTTCEGSVCPLQGMQGLLFSADIYVNADLPPMQLLVVVLLSVGFSSIVFADVVTVHQCKQGPLPVSVDVTGCRTTPCELAKGQDAAVLVDFTADRHLTALVPKVHASFGGVTVPFELPDDRKDGCQWLVGGVCPVSQNEDVTYELRLPVLAVYPSMSLTVELQLVDQDNTVATCFQLEAKVV</sequence>
<dbReference type="GO" id="GO:0032367">
    <property type="term" value="P:intracellular cholesterol transport"/>
    <property type="evidence" value="ECO:0007669"/>
    <property type="project" value="InterPro"/>
</dbReference>
<evidence type="ECO:0000256" key="6">
    <source>
        <dbReference type="SAM" id="SignalP"/>
    </source>
</evidence>
<dbReference type="SUPFAM" id="SSF81296">
    <property type="entry name" value="E set domains"/>
    <property type="match status" value="2"/>
</dbReference>
<dbReference type="CDD" id="cd00916">
    <property type="entry name" value="Npc2_like"/>
    <property type="match status" value="1"/>
</dbReference>
<feature type="signal peptide" evidence="6">
    <location>
        <begin position="1"/>
        <end position="23"/>
    </location>
</feature>
<keyword evidence="3" id="KW-0964">Secreted</keyword>
<dbReference type="InterPro" id="IPR033916">
    <property type="entry name" value="ML_Npc2-like"/>
</dbReference>
<evidence type="ECO:0000256" key="5">
    <source>
        <dbReference type="ARBA" id="ARBA00023157"/>
    </source>
</evidence>